<keyword evidence="4" id="KW-1185">Reference proteome</keyword>
<dbReference type="Proteomes" id="UP000700334">
    <property type="component" value="Unassembled WGS sequence"/>
</dbReference>
<comment type="caution">
    <text evidence="3">The sequence shown here is derived from an EMBL/GenBank/DDBJ whole genome shotgun (WGS) entry which is preliminary data.</text>
</comment>
<dbReference type="GO" id="GO:0005886">
    <property type="term" value="C:plasma membrane"/>
    <property type="evidence" value="ECO:0007669"/>
    <property type="project" value="TreeGrafter"/>
</dbReference>
<protein>
    <submittedName>
        <fullName evidence="3">Synaptotagmin-13</fullName>
    </submittedName>
</protein>
<comment type="similarity">
    <text evidence="1">Belongs to the synaptotagmin family.</text>
</comment>
<dbReference type="Gene3D" id="2.60.40.150">
    <property type="entry name" value="C2 domain"/>
    <property type="match status" value="1"/>
</dbReference>
<evidence type="ECO:0000313" key="4">
    <source>
        <dbReference type="Proteomes" id="UP000700334"/>
    </source>
</evidence>
<dbReference type="GO" id="GO:0001786">
    <property type="term" value="F:phosphatidylserine binding"/>
    <property type="evidence" value="ECO:0007669"/>
    <property type="project" value="TreeGrafter"/>
</dbReference>
<dbReference type="PANTHER" id="PTHR10024">
    <property type="entry name" value="SYNAPTOTAGMIN"/>
    <property type="match status" value="1"/>
</dbReference>
<evidence type="ECO:0000256" key="1">
    <source>
        <dbReference type="ARBA" id="ARBA00006996"/>
    </source>
</evidence>
<dbReference type="GO" id="GO:0000149">
    <property type="term" value="F:SNARE binding"/>
    <property type="evidence" value="ECO:0007669"/>
    <property type="project" value="TreeGrafter"/>
</dbReference>
<dbReference type="GO" id="GO:0030276">
    <property type="term" value="F:clathrin binding"/>
    <property type="evidence" value="ECO:0007669"/>
    <property type="project" value="TreeGrafter"/>
</dbReference>
<dbReference type="GO" id="GO:0030672">
    <property type="term" value="C:synaptic vesicle membrane"/>
    <property type="evidence" value="ECO:0007669"/>
    <property type="project" value="TreeGrafter"/>
</dbReference>
<proteinExistence type="inferred from homology"/>
<dbReference type="GO" id="GO:0031045">
    <property type="term" value="C:dense core granule"/>
    <property type="evidence" value="ECO:0007669"/>
    <property type="project" value="TreeGrafter"/>
</dbReference>
<dbReference type="GO" id="GO:0005509">
    <property type="term" value="F:calcium ion binding"/>
    <property type="evidence" value="ECO:0007669"/>
    <property type="project" value="TreeGrafter"/>
</dbReference>
<organism evidence="3 4">
    <name type="scientific">Galemys pyrenaicus</name>
    <name type="common">Iberian desman</name>
    <name type="synonym">Pyrenean desman</name>
    <dbReference type="NCBI Taxonomy" id="202257"/>
    <lineage>
        <taxon>Eukaryota</taxon>
        <taxon>Metazoa</taxon>
        <taxon>Chordata</taxon>
        <taxon>Craniata</taxon>
        <taxon>Vertebrata</taxon>
        <taxon>Euteleostomi</taxon>
        <taxon>Mammalia</taxon>
        <taxon>Eutheria</taxon>
        <taxon>Laurasiatheria</taxon>
        <taxon>Eulipotyphla</taxon>
        <taxon>Talpidae</taxon>
        <taxon>Galemys</taxon>
    </lineage>
</organism>
<dbReference type="InterPro" id="IPR035892">
    <property type="entry name" value="C2_domain_sf"/>
</dbReference>
<dbReference type="GO" id="GO:0048791">
    <property type="term" value="P:calcium ion-regulated exocytosis of neurotransmitter"/>
    <property type="evidence" value="ECO:0007669"/>
    <property type="project" value="TreeGrafter"/>
</dbReference>
<dbReference type="EMBL" id="JAGFMF010011605">
    <property type="protein sequence ID" value="KAG8519546.1"/>
    <property type="molecule type" value="Genomic_DNA"/>
</dbReference>
<dbReference type="PROSITE" id="PS50004">
    <property type="entry name" value="C2"/>
    <property type="match status" value="1"/>
</dbReference>
<dbReference type="GO" id="GO:0005544">
    <property type="term" value="F:calcium-dependent phospholipid binding"/>
    <property type="evidence" value="ECO:0007669"/>
    <property type="project" value="TreeGrafter"/>
</dbReference>
<gene>
    <name evidence="3" type="ORF">J0S82_020671</name>
</gene>
<accession>A0A8J6DSU9</accession>
<sequence length="354" mass="38612">MVLSVPVIALGATLGTATSILALCGVTCLCRHMHPKKGLLQRDRDPDPEKARPGVLRPAQQTGTCYPFHCITTVTPLVLVCFLQAPEGPKTQFNVQKSTEPVQPRALLKFPDVYGPRPAVTAPEVINYADYTLRATEEPAAPASPPAPNDSRLKRQVTEELFVLPQNGVVEDVCVMETWNPEKAASWNQAPKLHYCLDYDQQKAELFVTRLEGIDDQQALQTRPFNSSETRPEKPHKGVALSLAAAVTSDHNGGCDCYVQGSVANRMGSVEAQTTLKKRQLRTTWEEGLVLPLAEEERPTATLTLTLRTCDRFSRHSVAGELQLGLDGASVPLGTAQWGELKTSVKVGSPLREG</sequence>
<dbReference type="GO" id="GO:0048488">
    <property type="term" value="P:synaptic vesicle endocytosis"/>
    <property type="evidence" value="ECO:0007669"/>
    <property type="project" value="TreeGrafter"/>
</dbReference>
<dbReference type="InterPro" id="IPR000008">
    <property type="entry name" value="C2_dom"/>
</dbReference>
<reference evidence="3" key="1">
    <citation type="journal article" date="2021" name="Evol. Appl.">
        <title>The genome of the Pyrenean desman and the effects of bottlenecks and inbreeding on the genomic landscape of an endangered species.</title>
        <authorList>
            <person name="Escoda L."/>
            <person name="Castresana J."/>
        </authorList>
    </citation>
    <scope>NUCLEOTIDE SEQUENCE</scope>
    <source>
        <strain evidence="3">IBE-C5619</strain>
    </source>
</reference>
<evidence type="ECO:0000313" key="3">
    <source>
        <dbReference type="EMBL" id="KAG8519546.1"/>
    </source>
</evidence>
<dbReference type="PANTHER" id="PTHR10024:SF250">
    <property type="entry name" value="SYNAPTOTAGMIN-13"/>
    <property type="match status" value="1"/>
</dbReference>
<feature type="domain" description="C2" evidence="2">
    <location>
        <begin position="189"/>
        <end position="339"/>
    </location>
</feature>
<name>A0A8J6DSU9_GALPY</name>
<evidence type="ECO:0000259" key="2">
    <source>
        <dbReference type="PROSITE" id="PS50004"/>
    </source>
</evidence>
<dbReference type="SUPFAM" id="SSF49562">
    <property type="entry name" value="C2 domain (Calcium/lipid-binding domain, CaLB)"/>
    <property type="match status" value="1"/>
</dbReference>
<dbReference type="OrthoDB" id="9997431at2759"/>
<dbReference type="Pfam" id="PF00168">
    <property type="entry name" value="C2"/>
    <property type="match status" value="1"/>
</dbReference>
<dbReference type="GO" id="GO:0030424">
    <property type="term" value="C:axon"/>
    <property type="evidence" value="ECO:0007669"/>
    <property type="project" value="TreeGrafter"/>
</dbReference>
<dbReference type="AlphaFoldDB" id="A0A8J6DSU9"/>